<evidence type="ECO:0000313" key="3">
    <source>
        <dbReference type="EMBL" id="GMF13831.1"/>
    </source>
</evidence>
<dbReference type="InterPro" id="IPR039323">
    <property type="entry name" value="ANKRD_45/46/60"/>
</dbReference>
<comment type="caution">
    <text evidence="3">The sequence shown here is derived from an EMBL/GenBank/DDBJ whole genome shotgun (WGS) entry which is preliminary data.</text>
</comment>
<dbReference type="SUPFAM" id="SSF48403">
    <property type="entry name" value="Ankyrin repeat"/>
    <property type="match status" value="1"/>
</dbReference>
<dbReference type="AlphaFoldDB" id="A0A9W6TI96"/>
<protein>
    <submittedName>
        <fullName evidence="3">Unnamed protein product</fullName>
    </submittedName>
</protein>
<dbReference type="SMART" id="SM00248">
    <property type="entry name" value="ANK"/>
    <property type="match status" value="5"/>
</dbReference>
<dbReference type="Pfam" id="PF12796">
    <property type="entry name" value="Ank_2"/>
    <property type="match status" value="1"/>
</dbReference>
<accession>A0A9W6TI96</accession>
<organism evidence="3 4">
    <name type="scientific">Phytophthora lilii</name>
    <dbReference type="NCBI Taxonomy" id="2077276"/>
    <lineage>
        <taxon>Eukaryota</taxon>
        <taxon>Sar</taxon>
        <taxon>Stramenopiles</taxon>
        <taxon>Oomycota</taxon>
        <taxon>Peronosporomycetes</taxon>
        <taxon>Peronosporales</taxon>
        <taxon>Peronosporaceae</taxon>
        <taxon>Phytophthora</taxon>
    </lineage>
</organism>
<dbReference type="InterPro" id="IPR002110">
    <property type="entry name" value="Ankyrin_rpt"/>
</dbReference>
<dbReference type="EMBL" id="BSXW01000172">
    <property type="protein sequence ID" value="GMF13831.1"/>
    <property type="molecule type" value="Genomic_DNA"/>
</dbReference>
<feature type="repeat" description="ANK" evidence="1">
    <location>
        <begin position="488"/>
        <end position="510"/>
    </location>
</feature>
<dbReference type="PROSITE" id="PS50297">
    <property type="entry name" value="ANK_REP_REGION"/>
    <property type="match status" value="4"/>
</dbReference>
<sequence length="655" mass="69591">MKRRSASPPRDHADAEQERGAHLQLAQRHRKIVAGSFKGRKALEPEFATPGVVGKLALSFTSTGPLAKHTRITCQLPEHGWMLPSTSPPNVVLQLPSPTEHAITAALPQVKMTWSASTRTMEFTLLNETVIPADTPLVLVVSGVHTPEKATPQGEAIVTIFEKLVVRNTVPVSTRGGQIIDGPAAFTIPRIVPGAIGGVKRWSPFNCRPGAVSDVTLAFTVNGRVPPGGKLLIELPADGWDMDGQPKVLLRTPVCHNKALTASWDCNQHALEIYLGTDKTSIAMKTNVILTISRVKNPKKEMTLASAPSASNEASTTARLTTLSASGGVIDGPSKVDVARISELRERDFEVLTKVLDADAVVNAVAEDGIALARVPDLLRRAGLTLSEALYQSIVVPCFPVRDISPIDEPEDKDAQTEGATPSAAGELPNTLADDHISREELLNVFALVYAPAYKYGQELRLACGRGHIDLVREWVSRGCDPNAGDASGWSALHYAADYGQLEVVNLLVEVTTPSSDSDVNGDNLTTTLSIDARDGHGWTPLMCAAANGHVDVVQRLLELGASVSALSAEHRSALHWAASRGMGAAVSALLAAGADVHRVDRCGWTPLHCALLHGNSSCAAILIEQGADPSATDKLDHSPEFYGAAAFPTAQHAA</sequence>
<evidence type="ECO:0000313" key="4">
    <source>
        <dbReference type="Proteomes" id="UP001165083"/>
    </source>
</evidence>
<feature type="repeat" description="ANK" evidence="1">
    <location>
        <begin position="537"/>
        <end position="569"/>
    </location>
</feature>
<dbReference type="PROSITE" id="PS50088">
    <property type="entry name" value="ANK_REPEAT"/>
    <property type="match status" value="4"/>
</dbReference>
<keyword evidence="1" id="KW-0040">ANK repeat</keyword>
<dbReference type="Pfam" id="PF13637">
    <property type="entry name" value="Ank_4"/>
    <property type="match status" value="1"/>
</dbReference>
<feature type="compositionally biased region" description="Basic and acidic residues" evidence="2">
    <location>
        <begin position="9"/>
        <end position="21"/>
    </location>
</feature>
<dbReference type="OrthoDB" id="539213at2759"/>
<feature type="repeat" description="ANK" evidence="1">
    <location>
        <begin position="570"/>
        <end position="602"/>
    </location>
</feature>
<reference evidence="3" key="1">
    <citation type="submission" date="2023-04" db="EMBL/GenBank/DDBJ databases">
        <title>Phytophthora lilii NBRC 32176.</title>
        <authorList>
            <person name="Ichikawa N."/>
            <person name="Sato H."/>
            <person name="Tonouchi N."/>
        </authorList>
    </citation>
    <scope>NUCLEOTIDE SEQUENCE</scope>
    <source>
        <strain evidence="3">NBRC 32176</strain>
    </source>
</reference>
<feature type="repeat" description="ANK" evidence="1">
    <location>
        <begin position="603"/>
        <end position="635"/>
    </location>
</feature>
<feature type="region of interest" description="Disordered" evidence="2">
    <location>
        <begin position="406"/>
        <end position="430"/>
    </location>
</feature>
<evidence type="ECO:0000256" key="2">
    <source>
        <dbReference type="SAM" id="MobiDB-lite"/>
    </source>
</evidence>
<feature type="region of interest" description="Disordered" evidence="2">
    <location>
        <begin position="1"/>
        <end position="26"/>
    </location>
</feature>
<gene>
    <name evidence="3" type="ORF">Plil01_000426600</name>
</gene>
<dbReference type="Proteomes" id="UP001165083">
    <property type="component" value="Unassembled WGS sequence"/>
</dbReference>
<dbReference type="Gene3D" id="1.25.40.20">
    <property type="entry name" value="Ankyrin repeat-containing domain"/>
    <property type="match status" value="2"/>
</dbReference>
<evidence type="ECO:0000256" key="1">
    <source>
        <dbReference type="PROSITE-ProRule" id="PRU00023"/>
    </source>
</evidence>
<dbReference type="PANTHER" id="PTHR22677">
    <property type="entry name" value="ANKYRIN REPEAT DOMAIN-CONTAINING PROTEIN 60"/>
    <property type="match status" value="1"/>
</dbReference>
<keyword evidence="4" id="KW-1185">Reference proteome</keyword>
<dbReference type="PRINTS" id="PR01415">
    <property type="entry name" value="ANKYRIN"/>
</dbReference>
<dbReference type="PANTHER" id="PTHR22677:SF4">
    <property type="entry name" value="USHER SYNDROME TYPE-1G PROTEIN-LIKE PROTEIN"/>
    <property type="match status" value="1"/>
</dbReference>
<proteinExistence type="predicted"/>
<dbReference type="InterPro" id="IPR036770">
    <property type="entry name" value="Ankyrin_rpt-contain_sf"/>
</dbReference>
<name>A0A9W6TI96_9STRA</name>